<dbReference type="GO" id="GO:0003995">
    <property type="term" value="F:acyl-CoA dehydrogenase activity"/>
    <property type="evidence" value="ECO:0007669"/>
    <property type="project" value="TreeGrafter"/>
</dbReference>
<dbReference type="InterPro" id="IPR036250">
    <property type="entry name" value="AcylCo_DH-like_C"/>
</dbReference>
<evidence type="ECO:0000259" key="6">
    <source>
        <dbReference type="Pfam" id="PF00441"/>
    </source>
</evidence>
<proteinExistence type="inferred from homology"/>
<feature type="domain" description="Acyl-CoA dehydrogenase/oxidase N-terminal" evidence="8">
    <location>
        <begin position="50"/>
        <end position="120"/>
    </location>
</feature>
<dbReference type="InterPro" id="IPR046373">
    <property type="entry name" value="Acyl-CoA_Oxase/DH_mid-dom_sf"/>
</dbReference>
<dbReference type="Pfam" id="PF02770">
    <property type="entry name" value="Acyl-CoA_dh_M"/>
    <property type="match status" value="1"/>
</dbReference>
<keyword evidence="4 5" id="KW-0274">FAD</keyword>
<dbReference type="PANTHER" id="PTHR43884:SF12">
    <property type="entry name" value="ISOVALERYL-COA DEHYDROGENASE, MITOCHONDRIAL-RELATED"/>
    <property type="match status" value="1"/>
</dbReference>
<evidence type="ECO:0000256" key="5">
    <source>
        <dbReference type="RuleBase" id="RU362125"/>
    </source>
</evidence>
<keyword evidence="10" id="KW-1185">Reference proteome</keyword>
<name>A0A5B9VUR2_9BACT</name>
<evidence type="ECO:0000259" key="8">
    <source>
        <dbReference type="Pfam" id="PF02771"/>
    </source>
</evidence>
<evidence type="ECO:0000256" key="1">
    <source>
        <dbReference type="ARBA" id="ARBA00001974"/>
    </source>
</evidence>
<evidence type="ECO:0000313" key="9">
    <source>
        <dbReference type="EMBL" id="QEH31824.1"/>
    </source>
</evidence>
<dbReference type="Pfam" id="PF02771">
    <property type="entry name" value="Acyl-CoA_dh_N"/>
    <property type="match status" value="1"/>
</dbReference>
<evidence type="ECO:0000259" key="7">
    <source>
        <dbReference type="Pfam" id="PF02770"/>
    </source>
</evidence>
<protein>
    <submittedName>
        <fullName evidence="9">Acyl-CoA dehydrogenase</fullName>
        <ecNumber evidence="9">1.3.99.-</ecNumber>
    </submittedName>
</protein>
<keyword evidence="5 9" id="KW-0560">Oxidoreductase</keyword>
<sequence length="536" mass="57892">MDRGSSGVIPDHVALAQADDLGRGRPGELARVLDWCRGYFGRRVNFFLADQRRSFPPHVLIDLGNRGLMGMVSERSRGGLGLEIADAMRLVEYVAAIDQSLAVGLIIQNFLAGQAVRNHGHGIGEGVHEDIARGRLLISFALTEDAAGSDPRRIATRAVRQGQGEWMLSGSKIWSGFAAWSGAMVTFARTDAGPDAGRSYSAFYVPQDTPGVRQGDEHLTMGLRAIIQNRIHFDGVRLAPNLVLGPVGGGLEIAQESMMLCRLAMGALSVGAMRRALQYAFAYATRREIATGPMIKNPIVASVLAEESARTLAAGSYLEHLYSALGSGTAIPDEYLLTCKIVLPEWMWQTVDRSLQLLGGRGYDEANGLARLFRDARVTRIFEGSTEVMASHLGGRVRLNLGTFSDRLRRDLDASAIADDFDEAVKIDLGKPTGGRPAQLHGRYRLGLLAAYALVAAVNRFRSEQGRGGPSAAAAFAEGEYFRRSRTFRESAWPLGGELDGLNLEAMADILEGLPDLDAGAAGEHTRIDPYLGARS</sequence>
<evidence type="ECO:0000256" key="3">
    <source>
        <dbReference type="ARBA" id="ARBA00022630"/>
    </source>
</evidence>
<dbReference type="RefSeq" id="WP_168221526.1">
    <property type="nucleotide sequence ID" value="NZ_CP042997.1"/>
</dbReference>
<reference evidence="9 10" key="1">
    <citation type="submission" date="2019-08" db="EMBL/GenBank/DDBJ databases">
        <title>Deep-cultivation of Planctomycetes and their phenomic and genomic characterization uncovers novel biology.</title>
        <authorList>
            <person name="Wiegand S."/>
            <person name="Jogler M."/>
            <person name="Boedeker C."/>
            <person name="Pinto D."/>
            <person name="Vollmers J."/>
            <person name="Rivas-Marin E."/>
            <person name="Kohn T."/>
            <person name="Peeters S.H."/>
            <person name="Heuer A."/>
            <person name="Rast P."/>
            <person name="Oberbeckmann S."/>
            <person name="Bunk B."/>
            <person name="Jeske O."/>
            <person name="Meyerdierks A."/>
            <person name="Storesund J.E."/>
            <person name="Kallscheuer N."/>
            <person name="Luecker S."/>
            <person name="Lage O.M."/>
            <person name="Pohl T."/>
            <person name="Merkel B.J."/>
            <person name="Hornburger P."/>
            <person name="Mueller R.-W."/>
            <person name="Bruemmer F."/>
            <person name="Labrenz M."/>
            <person name="Spormann A.M."/>
            <person name="Op den Camp H."/>
            <person name="Overmann J."/>
            <person name="Amann R."/>
            <person name="Jetten M.S.M."/>
            <person name="Mascher T."/>
            <person name="Medema M.H."/>
            <person name="Devos D.P."/>
            <person name="Kaster A.-K."/>
            <person name="Ovreas L."/>
            <person name="Rohde M."/>
            <person name="Galperin M.Y."/>
            <person name="Jogler C."/>
        </authorList>
    </citation>
    <scope>NUCLEOTIDE SEQUENCE [LARGE SCALE GENOMIC DNA]</scope>
    <source>
        <strain evidence="9 10">OJF2</strain>
    </source>
</reference>
<dbReference type="InterPro" id="IPR037069">
    <property type="entry name" value="AcylCoA_DH/ox_N_sf"/>
</dbReference>
<dbReference type="KEGG" id="agv:OJF2_02890"/>
<dbReference type="InterPro" id="IPR009075">
    <property type="entry name" value="AcylCo_DH/oxidase_C"/>
</dbReference>
<feature type="domain" description="Acyl-CoA dehydrogenase/oxidase C-terminal" evidence="6">
    <location>
        <begin position="248"/>
        <end position="394"/>
    </location>
</feature>
<dbReference type="GO" id="GO:0050660">
    <property type="term" value="F:flavin adenine dinucleotide binding"/>
    <property type="evidence" value="ECO:0007669"/>
    <property type="project" value="InterPro"/>
</dbReference>
<dbReference type="PANTHER" id="PTHR43884">
    <property type="entry name" value="ACYL-COA DEHYDROGENASE"/>
    <property type="match status" value="1"/>
</dbReference>
<dbReference type="Pfam" id="PF00441">
    <property type="entry name" value="Acyl-CoA_dh_1"/>
    <property type="match status" value="1"/>
</dbReference>
<keyword evidence="3 5" id="KW-0285">Flavoprotein</keyword>
<dbReference type="CDD" id="cd00567">
    <property type="entry name" value="ACAD"/>
    <property type="match status" value="1"/>
</dbReference>
<dbReference type="Gene3D" id="1.20.140.10">
    <property type="entry name" value="Butyryl-CoA Dehydrogenase, subunit A, domain 3"/>
    <property type="match status" value="1"/>
</dbReference>
<accession>A0A5B9VUR2</accession>
<evidence type="ECO:0000313" key="10">
    <source>
        <dbReference type="Proteomes" id="UP000324233"/>
    </source>
</evidence>
<dbReference type="Gene3D" id="1.10.540.10">
    <property type="entry name" value="Acyl-CoA dehydrogenase/oxidase, N-terminal domain"/>
    <property type="match status" value="1"/>
</dbReference>
<dbReference type="InterPro" id="IPR009100">
    <property type="entry name" value="AcylCoA_DH/oxidase_NM_dom_sf"/>
</dbReference>
<evidence type="ECO:0000256" key="4">
    <source>
        <dbReference type="ARBA" id="ARBA00022827"/>
    </source>
</evidence>
<dbReference type="InterPro" id="IPR006091">
    <property type="entry name" value="Acyl-CoA_Oxase/DH_mid-dom"/>
</dbReference>
<dbReference type="EC" id="1.3.99.-" evidence="9"/>
<gene>
    <name evidence="9" type="primary">mmgC</name>
    <name evidence="9" type="ORF">OJF2_02890</name>
</gene>
<feature type="domain" description="Acyl-CoA oxidase/dehydrogenase middle" evidence="7">
    <location>
        <begin position="139"/>
        <end position="236"/>
    </location>
</feature>
<dbReference type="SUPFAM" id="SSF47203">
    <property type="entry name" value="Acyl-CoA dehydrogenase C-terminal domain-like"/>
    <property type="match status" value="1"/>
</dbReference>
<comment type="similarity">
    <text evidence="2 5">Belongs to the acyl-CoA dehydrogenase family.</text>
</comment>
<dbReference type="InterPro" id="IPR013786">
    <property type="entry name" value="AcylCoA_DH/ox_N"/>
</dbReference>
<comment type="cofactor">
    <cofactor evidence="1 5">
        <name>FAD</name>
        <dbReference type="ChEBI" id="CHEBI:57692"/>
    </cofactor>
</comment>
<dbReference type="AlphaFoldDB" id="A0A5B9VUR2"/>
<dbReference type="EMBL" id="CP042997">
    <property type="protein sequence ID" value="QEH31824.1"/>
    <property type="molecule type" value="Genomic_DNA"/>
</dbReference>
<dbReference type="SUPFAM" id="SSF56645">
    <property type="entry name" value="Acyl-CoA dehydrogenase NM domain-like"/>
    <property type="match status" value="1"/>
</dbReference>
<organism evidence="9 10">
    <name type="scientific">Aquisphaera giovannonii</name>
    <dbReference type="NCBI Taxonomy" id="406548"/>
    <lineage>
        <taxon>Bacteria</taxon>
        <taxon>Pseudomonadati</taxon>
        <taxon>Planctomycetota</taxon>
        <taxon>Planctomycetia</taxon>
        <taxon>Isosphaerales</taxon>
        <taxon>Isosphaeraceae</taxon>
        <taxon>Aquisphaera</taxon>
    </lineage>
</organism>
<evidence type="ECO:0000256" key="2">
    <source>
        <dbReference type="ARBA" id="ARBA00009347"/>
    </source>
</evidence>
<dbReference type="Proteomes" id="UP000324233">
    <property type="component" value="Chromosome"/>
</dbReference>
<dbReference type="Gene3D" id="2.40.110.10">
    <property type="entry name" value="Butyryl-CoA Dehydrogenase, subunit A, domain 2"/>
    <property type="match status" value="1"/>
</dbReference>